<sequence>MLTAPTLVLVAGLGSFLLPHFVTMRARPAAALLRTADRAALGLAATVACIGALTCAVLPVLGPLLTGGAYVIPLGSVVGWSAYAIAGAVLLPYSALATVHHRHRRVLALRSLEFVSLAVVAVLVLGVDGERSGHRSR</sequence>
<feature type="transmembrane region" description="Helical" evidence="1">
    <location>
        <begin position="41"/>
        <end position="65"/>
    </location>
</feature>
<name>A0ABZ1B1N2_9ACTN</name>
<evidence type="ECO:0000313" key="3">
    <source>
        <dbReference type="Proteomes" id="UP001324287"/>
    </source>
</evidence>
<evidence type="ECO:0000256" key="1">
    <source>
        <dbReference type="SAM" id="Phobius"/>
    </source>
</evidence>
<feature type="transmembrane region" description="Helical" evidence="1">
    <location>
        <begin position="77"/>
        <end position="95"/>
    </location>
</feature>
<reference evidence="2 3" key="1">
    <citation type="submission" date="2023-12" db="EMBL/GenBank/DDBJ databases">
        <title>Blastococcus brunescens sp. nov., an actonobacterium isolated from sandstone collected in sahara desert.</title>
        <authorList>
            <person name="Gtari M."/>
            <person name="Ghodhbane F."/>
        </authorList>
    </citation>
    <scope>NUCLEOTIDE SEQUENCE [LARGE SCALE GENOMIC DNA]</scope>
    <source>
        <strain evidence="2 3">BMG 8361</strain>
    </source>
</reference>
<accession>A0ABZ1B1N2</accession>
<dbReference type="EMBL" id="CP141261">
    <property type="protein sequence ID" value="WRL64723.1"/>
    <property type="molecule type" value="Genomic_DNA"/>
</dbReference>
<feature type="transmembrane region" description="Helical" evidence="1">
    <location>
        <begin position="107"/>
        <end position="127"/>
    </location>
</feature>
<dbReference type="RefSeq" id="WP_324276048.1">
    <property type="nucleotide sequence ID" value="NZ_CP141261.1"/>
</dbReference>
<keyword evidence="1" id="KW-0812">Transmembrane</keyword>
<organism evidence="2 3">
    <name type="scientific">Blastococcus brunescens</name>
    <dbReference type="NCBI Taxonomy" id="1564165"/>
    <lineage>
        <taxon>Bacteria</taxon>
        <taxon>Bacillati</taxon>
        <taxon>Actinomycetota</taxon>
        <taxon>Actinomycetes</taxon>
        <taxon>Geodermatophilales</taxon>
        <taxon>Geodermatophilaceae</taxon>
        <taxon>Blastococcus</taxon>
    </lineage>
</organism>
<gene>
    <name evidence="2" type="ORF">U6N30_02785</name>
</gene>
<protein>
    <submittedName>
        <fullName evidence="2">Uncharacterized protein</fullName>
    </submittedName>
</protein>
<keyword evidence="3" id="KW-1185">Reference proteome</keyword>
<evidence type="ECO:0000313" key="2">
    <source>
        <dbReference type="EMBL" id="WRL64723.1"/>
    </source>
</evidence>
<keyword evidence="1" id="KW-1133">Transmembrane helix</keyword>
<keyword evidence="1" id="KW-0472">Membrane</keyword>
<proteinExistence type="predicted"/>
<dbReference type="Proteomes" id="UP001324287">
    <property type="component" value="Chromosome"/>
</dbReference>